<sequence length="405" mass="44311">MHMFVTCFMLVAVSIQATRGEKPRECSTSCWCAARIRRRLAAVKAELDADVSANDKNKADRMKLLVAAITADDDTKRKVAPVLAAAGKITSQCDEELQAASVAYANALKLTEQLAAIYSVQHLISTGTGKIHITLDSSNPRMAGGTYAGVFSLGILGTMTCKNYTSEDSETSSSNEEGSDAESNPTKLITHVNIAGNCQRDETASNSCDSGNDIKAGAQIQLAMAFDTGRKSTTPTWSNMQDEAARLSKNEMDLVGNAGEHAHYEIKTLDAQIKNHNFRKDIRTYSPVASEAVYKLLLTKTTEGKEEAESGDELTGAGIKAVTSYRYADDGKNVKANLWDAVENSPEYLGKQKTEETTQVKKLETLDKVGEASARALAKHLKKNRQHRENSKGRPKHRMQWEKRR</sequence>
<accession>A0A1J0R6T0</accession>
<dbReference type="EMBL" id="KX699605">
    <property type="protein sequence ID" value="APD73561.1"/>
    <property type="molecule type" value="Genomic_DNA"/>
</dbReference>
<dbReference type="VEuPathDB" id="TriTrypDB:Tbg972.7.7510"/>
<feature type="chain" id="PRO_5013357460" evidence="2">
    <location>
        <begin position="21"/>
        <end position="405"/>
    </location>
</feature>
<dbReference type="SUPFAM" id="SSF58087">
    <property type="entry name" value="Variant surface glycoprotein (N-terminal domain)"/>
    <property type="match status" value="1"/>
</dbReference>
<dbReference type="VEuPathDB" id="TriTrypDB:Tb427_000634300"/>
<evidence type="ECO:0000256" key="1">
    <source>
        <dbReference type="SAM" id="MobiDB-lite"/>
    </source>
</evidence>
<feature type="region of interest" description="Disordered" evidence="1">
    <location>
        <begin position="377"/>
        <end position="405"/>
    </location>
</feature>
<feature type="compositionally biased region" description="Basic residues" evidence="1">
    <location>
        <begin position="377"/>
        <end position="386"/>
    </location>
</feature>
<reference evidence="3" key="1">
    <citation type="submission" date="2016-08" db="EMBL/GenBank/DDBJ databases">
        <title>VSG repertoire of Trypanosoma brucei EATRO 1125.</title>
        <authorList>
            <person name="Cross G.A."/>
        </authorList>
    </citation>
    <scope>NUCLEOTIDE SEQUENCE</scope>
    <source>
        <strain evidence="3">EATRO 1125</strain>
    </source>
</reference>
<proteinExistence type="predicted"/>
<protein>
    <submittedName>
        <fullName evidence="3">Variant surface glycoprotein 1125.1338</fullName>
    </submittedName>
</protein>
<evidence type="ECO:0000256" key="2">
    <source>
        <dbReference type="SAM" id="SignalP"/>
    </source>
</evidence>
<feature type="signal peptide" evidence="2">
    <location>
        <begin position="1"/>
        <end position="20"/>
    </location>
</feature>
<dbReference type="AlphaFoldDB" id="A0A1J0R6T0"/>
<keyword evidence="2" id="KW-0732">Signal</keyword>
<evidence type="ECO:0000313" key="3">
    <source>
        <dbReference type="EMBL" id="APD73561.1"/>
    </source>
</evidence>
<organism evidence="3">
    <name type="scientific">Trypanosoma brucei</name>
    <dbReference type="NCBI Taxonomy" id="5691"/>
    <lineage>
        <taxon>Eukaryota</taxon>
        <taxon>Discoba</taxon>
        <taxon>Euglenozoa</taxon>
        <taxon>Kinetoplastea</taxon>
        <taxon>Metakinetoplastina</taxon>
        <taxon>Trypanosomatida</taxon>
        <taxon>Trypanosomatidae</taxon>
        <taxon>Trypanosoma</taxon>
    </lineage>
</organism>
<feature type="region of interest" description="Disordered" evidence="1">
    <location>
        <begin position="165"/>
        <end position="185"/>
    </location>
</feature>
<name>A0A1J0R6T0_9TRYP</name>